<feature type="chain" id="PRO_5002137263" evidence="1">
    <location>
        <begin position="20"/>
        <end position="162"/>
    </location>
</feature>
<protein>
    <submittedName>
        <fullName evidence="2">Uncharacterized protein</fullName>
    </submittedName>
</protein>
<dbReference type="OrthoDB" id="6308253at2"/>
<evidence type="ECO:0000313" key="2">
    <source>
        <dbReference type="EMBL" id="KID56671.1"/>
    </source>
</evidence>
<accession>A0A0C1Q7J7</accession>
<organism evidence="2 3">
    <name type="scientific">Pseudoalteromonas luteoviolacea</name>
    <dbReference type="NCBI Taxonomy" id="43657"/>
    <lineage>
        <taxon>Bacteria</taxon>
        <taxon>Pseudomonadati</taxon>
        <taxon>Pseudomonadota</taxon>
        <taxon>Gammaproteobacteria</taxon>
        <taxon>Alteromonadales</taxon>
        <taxon>Pseudoalteromonadaceae</taxon>
        <taxon>Pseudoalteromonas</taxon>
    </lineage>
</organism>
<evidence type="ECO:0000313" key="3">
    <source>
        <dbReference type="Proteomes" id="UP000031327"/>
    </source>
</evidence>
<dbReference type="RefSeq" id="WP_039609739.1">
    <property type="nucleotide sequence ID" value="NZ_JWIC01000006.1"/>
</dbReference>
<sequence>MKTQLFIAGLLMASTQVVAKNSIETIIEKYNVEHCHTELKTMASDIIGSKKHRLLVSNQTNKNELETLLVTGVLEYKDRQSHITFSMSHSGGHCEVAYKESFAVKNPCIVVREEVFKKWQFKGKLNDETHVFSHKRDENFVGYMTSTKDGSYCLVSRQKKTS</sequence>
<comment type="caution">
    <text evidence="2">The sequence shown here is derived from an EMBL/GenBank/DDBJ whole genome shotgun (WGS) entry which is preliminary data.</text>
</comment>
<keyword evidence="1" id="KW-0732">Signal</keyword>
<proteinExistence type="predicted"/>
<gene>
    <name evidence="2" type="ORF">JF50_12155</name>
</gene>
<dbReference type="Proteomes" id="UP000031327">
    <property type="component" value="Unassembled WGS sequence"/>
</dbReference>
<feature type="signal peptide" evidence="1">
    <location>
        <begin position="1"/>
        <end position="19"/>
    </location>
</feature>
<dbReference type="AlphaFoldDB" id="A0A0C1Q7J7"/>
<name>A0A0C1Q7J7_9GAMM</name>
<dbReference type="EMBL" id="JWIC01000006">
    <property type="protein sequence ID" value="KID56671.1"/>
    <property type="molecule type" value="Genomic_DNA"/>
</dbReference>
<evidence type="ECO:0000256" key="1">
    <source>
        <dbReference type="SAM" id="SignalP"/>
    </source>
</evidence>
<reference evidence="2 3" key="1">
    <citation type="submission" date="2014-12" db="EMBL/GenBank/DDBJ databases">
        <title>Draft Genome Sequence of Pseudoalteromonas luteoviolacea HI1.</title>
        <authorList>
            <person name="Asahina A.Y."/>
            <person name="Hadfield M.G."/>
        </authorList>
    </citation>
    <scope>NUCLEOTIDE SEQUENCE [LARGE SCALE GENOMIC DNA]</scope>
    <source>
        <strain evidence="2 3">HI1</strain>
    </source>
</reference>